<dbReference type="EMBL" id="JAATVY010000003">
    <property type="protein sequence ID" value="NJC69335.1"/>
    <property type="molecule type" value="Genomic_DNA"/>
</dbReference>
<dbReference type="InterPro" id="IPR043426">
    <property type="entry name" value="MltB-like"/>
</dbReference>
<keyword evidence="2" id="KW-1133">Transmembrane helix</keyword>
<dbReference type="PANTHER" id="PTHR30163">
    <property type="entry name" value="MEMBRANE-BOUND LYTIC MUREIN TRANSGLYCOSYLASE B"/>
    <property type="match status" value="1"/>
</dbReference>
<dbReference type="Gene3D" id="1.10.530.10">
    <property type="match status" value="1"/>
</dbReference>
<keyword evidence="2" id="KW-0812">Transmembrane</keyword>
<feature type="transmembrane region" description="Helical" evidence="2">
    <location>
        <begin position="93"/>
        <end position="115"/>
    </location>
</feature>
<dbReference type="CDD" id="cd13399">
    <property type="entry name" value="Slt35-like"/>
    <property type="match status" value="1"/>
</dbReference>
<dbReference type="SUPFAM" id="SSF53955">
    <property type="entry name" value="Lysozyme-like"/>
    <property type="match status" value="1"/>
</dbReference>
<evidence type="ECO:0000313" key="5">
    <source>
        <dbReference type="Proteomes" id="UP000722989"/>
    </source>
</evidence>
<reference evidence="4 5" key="1">
    <citation type="submission" date="2020-03" db="EMBL/GenBank/DDBJ databases">
        <title>WGS of the type strain of Planosporangium spp.</title>
        <authorList>
            <person name="Thawai C."/>
        </authorList>
    </citation>
    <scope>NUCLEOTIDE SEQUENCE [LARGE SCALE GENOMIC DNA]</scope>
    <source>
        <strain evidence="4 5">TBRC 5610</strain>
    </source>
</reference>
<proteinExistence type="predicted"/>
<feature type="domain" description="Transglycosylase SLT" evidence="3">
    <location>
        <begin position="269"/>
        <end position="313"/>
    </location>
</feature>
<evidence type="ECO:0000256" key="1">
    <source>
        <dbReference type="SAM" id="MobiDB-lite"/>
    </source>
</evidence>
<dbReference type="Proteomes" id="UP000722989">
    <property type="component" value="Unassembled WGS sequence"/>
</dbReference>
<gene>
    <name evidence="4" type="ORF">HC031_06315</name>
</gene>
<protein>
    <submittedName>
        <fullName evidence="4">Transglycosylase SLT domain-containing protein</fullName>
    </submittedName>
</protein>
<feature type="region of interest" description="Disordered" evidence="1">
    <location>
        <begin position="1"/>
        <end position="63"/>
    </location>
</feature>
<keyword evidence="5" id="KW-1185">Reference proteome</keyword>
<keyword evidence="2" id="KW-0472">Membrane</keyword>
<dbReference type="Pfam" id="PF13406">
    <property type="entry name" value="SLT_2"/>
    <property type="match status" value="1"/>
</dbReference>
<accession>A0ABX0XVQ7</accession>
<feature type="region of interest" description="Disordered" evidence="1">
    <location>
        <begin position="132"/>
        <end position="165"/>
    </location>
</feature>
<name>A0ABX0XVQ7_9ACTN</name>
<dbReference type="InterPro" id="IPR031304">
    <property type="entry name" value="SLT_2"/>
</dbReference>
<comment type="caution">
    <text evidence="4">The sequence shown here is derived from an EMBL/GenBank/DDBJ whole genome shotgun (WGS) entry which is preliminary data.</text>
</comment>
<sequence length="355" mass="36248">MGVSPDSGVAAAGMLDVLTPADPATAPDPPAPPEPTPAPEPTAATTPVPATDPATPAAGRRAGWRALPTRAVGWSRAAATTIAGWPRRRYGRVVTPGILIFAVVGAALLAGTYVVPALPTTTHRTFTLIEPTGEGVPSPPADEVPGTDPSAAADGATAAPTADPAAVTRPSDLAAWAGPLSAKLGIPLPAMEAYGYAELVTSATSPGCQLRWTTLAGIGKVESAHGQDHAILGADGTAMPPIVGAPLDGRDGRMKIADTDGGRLDHDPTWDHAVGPMQFIPSTWATYGADADGNGVPDINNVYDAALAAARYLCAGNRNLSLPGDWWASIMSYNAVQKYVQDVFGAANDYGVRSR</sequence>
<feature type="compositionally biased region" description="Low complexity" evidence="1">
    <location>
        <begin position="146"/>
        <end position="165"/>
    </location>
</feature>
<dbReference type="PANTHER" id="PTHR30163:SF8">
    <property type="entry name" value="LYTIC MUREIN TRANSGLYCOSYLASE"/>
    <property type="match status" value="1"/>
</dbReference>
<evidence type="ECO:0000256" key="2">
    <source>
        <dbReference type="SAM" id="Phobius"/>
    </source>
</evidence>
<evidence type="ECO:0000259" key="3">
    <source>
        <dbReference type="Pfam" id="PF13406"/>
    </source>
</evidence>
<feature type="compositionally biased region" description="Low complexity" evidence="1">
    <location>
        <begin position="41"/>
        <end position="58"/>
    </location>
</feature>
<dbReference type="RefSeq" id="WP_167924221.1">
    <property type="nucleotide sequence ID" value="NZ_JAATVY010000003.1"/>
</dbReference>
<evidence type="ECO:0000313" key="4">
    <source>
        <dbReference type="EMBL" id="NJC69335.1"/>
    </source>
</evidence>
<dbReference type="InterPro" id="IPR023346">
    <property type="entry name" value="Lysozyme-like_dom_sf"/>
</dbReference>
<organism evidence="4 5">
    <name type="scientific">Planosporangium thailandense</name>
    <dbReference type="NCBI Taxonomy" id="765197"/>
    <lineage>
        <taxon>Bacteria</taxon>
        <taxon>Bacillati</taxon>
        <taxon>Actinomycetota</taxon>
        <taxon>Actinomycetes</taxon>
        <taxon>Micromonosporales</taxon>
        <taxon>Micromonosporaceae</taxon>
        <taxon>Planosporangium</taxon>
    </lineage>
</organism>
<feature type="compositionally biased region" description="Pro residues" evidence="1">
    <location>
        <begin position="26"/>
        <end position="40"/>
    </location>
</feature>